<dbReference type="Proteomes" id="UP001295463">
    <property type="component" value="Chromosome"/>
</dbReference>
<proteinExistence type="inferred from homology"/>
<accession>A0ABM9D4A3</accession>
<keyword evidence="4" id="KW-1185">Reference proteome</keyword>
<dbReference type="PANTHER" id="PTHR35146:SF1">
    <property type="entry name" value="UPF0178 PROTEIN YAII"/>
    <property type="match status" value="1"/>
</dbReference>
<evidence type="ECO:0000256" key="1">
    <source>
        <dbReference type="ARBA" id="ARBA00008522"/>
    </source>
</evidence>
<dbReference type="Pfam" id="PF02639">
    <property type="entry name" value="DUF188"/>
    <property type="match status" value="1"/>
</dbReference>
<dbReference type="CDD" id="cd18720">
    <property type="entry name" value="PIN_YqxD-like"/>
    <property type="match status" value="1"/>
</dbReference>
<gene>
    <name evidence="3" type="ORF">GEAMG1_0262</name>
</gene>
<evidence type="ECO:0000313" key="4">
    <source>
        <dbReference type="Proteomes" id="UP001295463"/>
    </source>
</evidence>
<organism evidence="3 4">
    <name type="scientific">Trichlorobacter ammonificans</name>
    <dbReference type="NCBI Taxonomy" id="2916410"/>
    <lineage>
        <taxon>Bacteria</taxon>
        <taxon>Pseudomonadati</taxon>
        <taxon>Thermodesulfobacteriota</taxon>
        <taxon>Desulfuromonadia</taxon>
        <taxon>Geobacterales</taxon>
        <taxon>Geobacteraceae</taxon>
        <taxon>Trichlorobacter</taxon>
    </lineage>
</organism>
<reference evidence="3 4" key="1">
    <citation type="submission" date="2022-03" db="EMBL/GenBank/DDBJ databases">
        <authorList>
            <person name="Koch H."/>
        </authorList>
    </citation>
    <scope>NUCLEOTIDE SEQUENCE [LARGE SCALE GENOMIC DNA]</scope>
    <source>
        <strain evidence="3 4">G1</strain>
    </source>
</reference>
<evidence type="ECO:0000256" key="2">
    <source>
        <dbReference type="HAMAP-Rule" id="MF_00489"/>
    </source>
</evidence>
<dbReference type="HAMAP" id="MF_00489">
    <property type="entry name" value="UPF0178"/>
    <property type="match status" value="1"/>
</dbReference>
<protein>
    <recommendedName>
        <fullName evidence="2">UPF0178 protein GEAMG1_0262</fullName>
    </recommendedName>
</protein>
<comment type="similarity">
    <text evidence="1 2">Belongs to the UPF0178 family.</text>
</comment>
<sequence>MRGMKIWIDADACPRVVKEILFRASSRLQVPLCLVANKSLSRHDGPLVETIVVADGFDVADDYIAEQAAPTDLVVTADVPLAARIVAKGGIALDPRGEQYSEESIGDRLALRDLMSELRDTGMIRGGGPPPFSMSDRNRFASALDSLLHKLLRGERP</sequence>
<evidence type="ECO:0000313" key="3">
    <source>
        <dbReference type="EMBL" id="CAH2030084.1"/>
    </source>
</evidence>
<dbReference type="EMBL" id="OW150024">
    <property type="protein sequence ID" value="CAH2030084.1"/>
    <property type="molecule type" value="Genomic_DNA"/>
</dbReference>
<dbReference type="PANTHER" id="PTHR35146">
    <property type="entry name" value="UPF0178 PROTEIN YAII"/>
    <property type="match status" value="1"/>
</dbReference>
<dbReference type="NCBIfam" id="NF001095">
    <property type="entry name" value="PRK00124.1"/>
    <property type="match status" value="1"/>
</dbReference>
<name>A0ABM9D4A3_9BACT</name>
<dbReference type="InterPro" id="IPR003791">
    <property type="entry name" value="UPF0178"/>
</dbReference>